<feature type="non-terminal residue" evidence="1">
    <location>
        <position position="1"/>
    </location>
</feature>
<keyword evidence="2" id="KW-1185">Reference proteome</keyword>
<evidence type="ECO:0000313" key="1">
    <source>
        <dbReference type="EMBL" id="KAJ8687567.1"/>
    </source>
</evidence>
<reference evidence="1" key="1">
    <citation type="submission" date="2023-04" db="EMBL/GenBank/DDBJ databases">
        <title>A chromosome-level genome assembly of the parasitoid wasp Eretmocerus hayati.</title>
        <authorList>
            <person name="Zhong Y."/>
            <person name="Liu S."/>
            <person name="Liu Y."/>
        </authorList>
    </citation>
    <scope>NUCLEOTIDE SEQUENCE</scope>
    <source>
        <strain evidence="1">ZJU_SS_LIU_2023</strain>
    </source>
</reference>
<accession>A0ACC2PZ02</accession>
<dbReference type="Proteomes" id="UP001239111">
    <property type="component" value="Chromosome 1"/>
</dbReference>
<comment type="caution">
    <text evidence="1">The sequence shown here is derived from an EMBL/GenBank/DDBJ whole genome shotgun (WGS) entry which is preliminary data.</text>
</comment>
<evidence type="ECO:0000313" key="2">
    <source>
        <dbReference type="Proteomes" id="UP001239111"/>
    </source>
</evidence>
<dbReference type="EMBL" id="CM056741">
    <property type="protein sequence ID" value="KAJ8687567.1"/>
    <property type="molecule type" value="Genomic_DNA"/>
</dbReference>
<gene>
    <name evidence="1" type="ORF">QAD02_023361</name>
</gene>
<protein>
    <submittedName>
        <fullName evidence="1">Uncharacterized protein</fullName>
    </submittedName>
</protein>
<name>A0ACC2PZ02_9HYME</name>
<proteinExistence type="predicted"/>
<sequence>ELQQSNASLSNSGLGCVQDTIHPLKVKQEPFQLSSSTSSLPSMHQVSNFITDPLSGNCMSMSPKDLNVPVGSLSRDSSIVSSSLHDQIGILHHSPDPLAVPSSTSNNNVSMGSPQHHHHHQHHKSRTMSGSKRKSTSSPSLQLDDPTTSNIDVDSHTGLQHHQHNSHRHHLNTTTSHNHHNTTTSTVNTINTSSSNHNSMSKRSRTSSRLPSAGGIGSGGSGGGNNNEAQASSSSSSVASTTSNSSSESTVTGNNNNNSNSNNGAASTGTSGTSSAAANSSNSKPPYSYVALITMAIQSSKHKRLTLSEIYSYIQTNFPYYEENKKGWQNSIRHNLSLNECFVKVPREGGGERKGNFWIIHPDAGDMFEHGNWRRRKRMKRHYRNATYPKTIFGDHFQSAHVHLGATRNLFAHSPPAYSTTYPRYDTSAWGLQQQPLSPYSHCQLQQQLPMQPMQISSMNGYSQISSSLAFQGNYLDVSGSAAGSTMTAATSSVVGAGGSGVSSSSVVPSMTSNSFGFAAACARRHEASPISVSDAVSRCSYWPEIKDEPGNVSMSPSSVSTVGVTSNMYGSTTPSSVSSLGYSPVDFQSRSKCYM</sequence>
<organism evidence="1 2">
    <name type="scientific">Eretmocerus hayati</name>
    <dbReference type="NCBI Taxonomy" id="131215"/>
    <lineage>
        <taxon>Eukaryota</taxon>
        <taxon>Metazoa</taxon>
        <taxon>Ecdysozoa</taxon>
        <taxon>Arthropoda</taxon>
        <taxon>Hexapoda</taxon>
        <taxon>Insecta</taxon>
        <taxon>Pterygota</taxon>
        <taxon>Neoptera</taxon>
        <taxon>Endopterygota</taxon>
        <taxon>Hymenoptera</taxon>
        <taxon>Apocrita</taxon>
        <taxon>Proctotrupomorpha</taxon>
        <taxon>Chalcidoidea</taxon>
        <taxon>Aphelinidae</taxon>
        <taxon>Aphelininae</taxon>
        <taxon>Eretmocerus</taxon>
    </lineage>
</organism>